<keyword evidence="1" id="KW-0812">Transmembrane</keyword>
<keyword evidence="1" id="KW-1133">Transmembrane helix</keyword>
<comment type="caution">
    <text evidence="2">The sequence shown here is derived from an EMBL/GenBank/DDBJ whole genome shotgun (WGS) entry which is preliminary data.</text>
</comment>
<protein>
    <submittedName>
        <fullName evidence="2">Uncharacterized protein</fullName>
    </submittedName>
</protein>
<dbReference type="Proteomes" id="UP001497497">
    <property type="component" value="Unassembled WGS sequence"/>
</dbReference>
<dbReference type="EMBL" id="CAXITT010000236">
    <property type="protein sequence ID" value="CAL1536669.1"/>
    <property type="molecule type" value="Genomic_DNA"/>
</dbReference>
<evidence type="ECO:0000313" key="3">
    <source>
        <dbReference type="Proteomes" id="UP001497497"/>
    </source>
</evidence>
<keyword evidence="1" id="KW-0472">Membrane</keyword>
<proteinExistence type="predicted"/>
<feature type="transmembrane region" description="Helical" evidence="1">
    <location>
        <begin position="112"/>
        <end position="138"/>
    </location>
</feature>
<name>A0AAV2HSI1_LYMST</name>
<evidence type="ECO:0000313" key="2">
    <source>
        <dbReference type="EMBL" id="CAL1536669.1"/>
    </source>
</evidence>
<organism evidence="2 3">
    <name type="scientific">Lymnaea stagnalis</name>
    <name type="common">Great pond snail</name>
    <name type="synonym">Helix stagnalis</name>
    <dbReference type="NCBI Taxonomy" id="6523"/>
    <lineage>
        <taxon>Eukaryota</taxon>
        <taxon>Metazoa</taxon>
        <taxon>Spiralia</taxon>
        <taxon>Lophotrochozoa</taxon>
        <taxon>Mollusca</taxon>
        <taxon>Gastropoda</taxon>
        <taxon>Heterobranchia</taxon>
        <taxon>Euthyneura</taxon>
        <taxon>Panpulmonata</taxon>
        <taxon>Hygrophila</taxon>
        <taxon>Lymnaeoidea</taxon>
        <taxon>Lymnaeidae</taxon>
        <taxon>Lymnaea</taxon>
    </lineage>
</organism>
<dbReference type="AlphaFoldDB" id="A0AAV2HSI1"/>
<sequence>MSAELVNGQPYHPVDGAKEDVATFAVVEIERNDARNSTREATHTLPVLVRRVHSSEFLPRPFTRTVQLIICSYLSVLCCCFCGAFAAEKAMAAKLSRDKGIYIAAKKHARRAAMCIIAAVISGALIVIVVGLVVGLTVRRK</sequence>
<gene>
    <name evidence="2" type="ORF">GSLYS_00010582001</name>
</gene>
<keyword evidence="3" id="KW-1185">Reference proteome</keyword>
<feature type="transmembrane region" description="Helical" evidence="1">
    <location>
        <begin position="66"/>
        <end position="87"/>
    </location>
</feature>
<evidence type="ECO:0000256" key="1">
    <source>
        <dbReference type="SAM" id="Phobius"/>
    </source>
</evidence>
<reference evidence="2 3" key="1">
    <citation type="submission" date="2024-04" db="EMBL/GenBank/DDBJ databases">
        <authorList>
            <consortium name="Genoscope - CEA"/>
            <person name="William W."/>
        </authorList>
    </citation>
    <scope>NUCLEOTIDE SEQUENCE [LARGE SCALE GENOMIC DNA]</scope>
</reference>
<accession>A0AAV2HSI1</accession>